<evidence type="ECO:0008006" key="3">
    <source>
        <dbReference type="Google" id="ProtNLM"/>
    </source>
</evidence>
<dbReference type="PATRIC" id="fig|284581.3.peg.3304"/>
<proteinExistence type="predicted"/>
<protein>
    <recommendedName>
        <fullName evidence="3">Flagellar biosynthesis protein</fullName>
    </recommendedName>
</protein>
<dbReference type="EMBL" id="LILC01000037">
    <property type="protein sequence ID" value="KOO37206.1"/>
    <property type="molecule type" value="Genomic_DNA"/>
</dbReference>
<evidence type="ECO:0000313" key="1">
    <source>
        <dbReference type="EMBL" id="KOO37206.1"/>
    </source>
</evidence>
<dbReference type="AlphaFoldDB" id="A0A0M0KED5"/>
<name>A0A0M0KED5_9BACI</name>
<dbReference type="OrthoDB" id="5244399at2"/>
<dbReference type="SUPFAM" id="SSF160544">
    <property type="entry name" value="EscU C-terminal domain-like"/>
    <property type="match status" value="1"/>
</dbReference>
<dbReference type="STRING" id="284581.AMD01_22255"/>
<dbReference type="GO" id="GO:0016020">
    <property type="term" value="C:membrane"/>
    <property type="evidence" value="ECO:0007669"/>
    <property type="project" value="InterPro"/>
</dbReference>
<dbReference type="Gene3D" id="3.40.1690.10">
    <property type="entry name" value="secretion proteins EscU"/>
    <property type="match status" value="1"/>
</dbReference>
<comment type="caution">
    <text evidence="1">The sequence shown here is derived from an EMBL/GenBank/DDBJ whole genome shotgun (WGS) entry which is preliminary data.</text>
</comment>
<keyword evidence="2" id="KW-1185">Reference proteome</keyword>
<dbReference type="Pfam" id="PF01312">
    <property type="entry name" value="Bac_export_2"/>
    <property type="match status" value="1"/>
</dbReference>
<dbReference type="GO" id="GO:0009306">
    <property type="term" value="P:protein secretion"/>
    <property type="evidence" value="ECO:0007669"/>
    <property type="project" value="InterPro"/>
</dbReference>
<sequence length="83" mass="9372">MNYSKNGQSQNKSVDDSLAAEAASKQVLRFAEEHKVAIQRDPLLMKELLQVDLGERVPPQLYAVIAELFAFIHQVENSDEKTE</sequence>
<dbReference type="InterPro" id="IPR006135">
    <property type="entry name" value="T3SS_substrate_exporter"/>
</dbReference>
<dbReference type="RefSeq" id="WP_053403637.1">
    <property type="nucleotide sequence ID" value="NZ_CP061868.1"/>
</dbReference>
<dbReference type="Proteomes" id="UP000037558">
    <property type="component" value="Unassembled WGS sequence"/>
</dbReference>
<gene>
    <name evidence="1" type="ORF">AMD01_22255</name>
</gene>
<accession>A0A0M0KED5</accession>
<reference evidence="2" key="1">
    <citation type="submission" date="2015-08" db="EMBL/GenBank/DDBJ databases">
        <title>Fjat-14210 dsm16467.</title>
        <authorList>
            <person name="Liu B."/>
            <person name="Wang J."/>
            <person name="Zhu Y."/>
            <person name="Liu G."/>
            <person name="Chen Q."/>
            <person name="Chen Z."/>
            <person name="Lan J."/>
            <person name="Che J."/>
            <person name="Ge C."/>
            <person name="Shi H."/>
            <person name="Pan Z."/>
            <person name="Liu X."/>
        </authorList>
    </citation>
    <scope>NUCLEOTIDE SEQUENCE [LARGE SCALE GENOMIC DNA]</scope>
    <source>
        <strain evidence="2">DSM 16467</strain>
    </source>
</reference>
<dbReference type="InterPro" id="IPR029025">
    <property type="entry name" value="T3SS_substrate_exporter_C"/>
</dbReference>
<organism evidence="1 2">
    <name type="scientific">Priestia koreensis</name>
    <dbReference type="NCBI Taxonomy" id="284581"/>
    <lineage>
        <taxon>Bacteria</taxon>
        <taxon>Bacillati</taxon>
        <taxon>Bacillota</taxon>
        <taxon>Bacilli</taxon>
        <taxon>Bacillales</taxon>
        <taxon>Bacillaceae</taxon>
        <taxon>Priestia</taxon>
    </lineage>
</organism>
<evidence type="ECO:0000313" key="2">
    <source>
        <dbReference type="Proteomes" id="UP000037558"/>
    </source>
</evidence>